<comment type="caution">
    <text evidence="2">The sequence shown here is derived from an EMBL/GenBank/DDBJ whole genome shotgun (WGS) entry which is preliminary data.</text>
</comment>
<dbReference type="EMBL" id="MQUC01000003">
    <property type="protein sequence ID" value="PRP66913.1"/>
    <property type="molecule type" value="Genomic_DNA"/>
</dbReference>
<accession>A0A2S9WTW4</accession>
<name>A0A2S9WTW4_9FLAO</name>
<evidence type="ECO:0000313" key="3">
    <source>
        <dbReference type="Proteomes" id="UP000239532"/>
    </source>
</evidence>
<gene>
    <name evidence="2" type="ORF">BST86_07280</name>
</gene>
<feature type="transmembrane region" description="Helical" evidence="1">
    <location>
        <begin position="100"/>
        <end position="118"/>
    </location>
</feature>
<dbReference type="Proteomes" id="UP000239532">
    <property type="component" value="Unassembled WGS sequence"/>
</dbReference>
<protein>
    <submittedName>
        <fullName evidence="2">Uncharacterized protein</fullName>
    </submittedName>
</protein>
<evidence type="ECO:0000313" key="2">
    <source>
        <dbReference type="EMBL" id="PRP66913.1"/>
    </source>
</evidence>
<reference evidence="2 3" key="1">
    <citation type="submission" date="2016-11" db="EMBL/GenBank/DDBJ databases">
        <title>Trade-off between light-utilization and light-protection in marine flavobacteria.</title>
        <authorList>
            <person name="Kumagai Y."/>
        </authorList>
    </citation>
    <scope>NUCLEOTIDE SEQUENCE [LARGE SCALE GENOMIC DNA]</scope>
    <source>
        <strain evidence="2 3">JCM 17109</strain>
    </source>
</reference>
<proteinExistence type="predicted"/>
<organism evidence="2 3">
    <name type="scientific">Nonlabens agnitus</name>
    <dbReference type="NCBI Taxonomy" id="870484"/>
    <lineage>
        <taxon>Bacteria</taxon>
        <taxon>Pseudomonadati</taxon>
        <taxon>Bacteroidota</taxon>
        <taxon>Flavobacteriia</taxon>
        <taxon>Flavobacteriales</taxon>
        <taxon>Flavobacteriaceae</taxon>
        <taxon>Nonlabens</taxon>
    </lineage>
</organism>
<keyword evidence="1" id="KW-0472">Membrane</keyword>
<sequence length="122" mass="13406">MTFKIFHTLGQQMHMVEKTRSGSIETINGMNELDSGLYLIQVYQNDLLTSIKLNLTDFSMKNLKTLLFVSAMLFTGSLYAQESAPPDFETDVDDVSMAPIPGIAIAAAVALVIGFKAAQRED</sequence>
<feature type="transmembrane region" description="Helical" evidence="1">
    <location>
        <begin position="62"/>
        <end position="80"/>
    </location>
</feature>
<keyword evidence="1" id="KW-0812">Transmembrane</keyword>
<dbReference type="AlphaFoldDB" id="A0A2S9WTW4"/>
<keyword evidence="3" id="KW-1185">Reference proteome</keyword>
<evidence type="ECO:0000256" key="1">
    <source>
        <dbReference type="SAM" id="Phobius"/>
    </source>
</evidence>
<keyword evidence="1" id="KW-1133">Transmembrane helix</keyword>